<dbReference type="EMBL" id="CP000155">
    <property type="protein sequence ID" value="ABC32926.1"/>
    <property type="molecule type" value="Genomic_DNA"/>
</dbReference>
<reference evidence="3 4" key="1">
    <citation type="journal article" date="2005" name="Nucleic Acids Res.">
        <title>Genomic blueprint of Hahella chejuensis, a marine microbe producing an algicidal agent.</title>
        <authorList>
            <person name="Jeong H."/>
            <person name="Yim J.H."/>
            <person name="Lee C."/>
            <person name="Choi S.-H."/>
            <person name="Park Y.K."/>
            <person name="Yoon S.H."/>
            <person name="Hur C.-G."/>
            <person name="Kang H.-Y."/>
            <person name="Kim D."/>
            <person name="Lee H.H."/>
            <person name="Park K.H."/>
            <person name="Park S.-H."/>
            <person name="Park H.-S."/>
            <person name="Lee H.K."/>
            <person name="Oh T.K."/>
            <person name="Kim J.F."/>
        </authorList>
    </citation>
    <scope>NUCLEOTIDE SEQUENCE [LARGE SCALE GENOMIC DNA]</scope>
    <source>
        <strain evidence="3 4">KCTC 2396</strain>
    </source>
</reference>
<gene>
    <name evidence="3" type="ordered locus">HCH_06279</name>
</gene>
<proteinExistence type="predicted"/>
<dbReference type="Pfam" id="PF13391">
    <property type="entry name" value="HNH_2"/>
    <property type="match status" value="1"/>
</dbReference>
<accession>Q2S8U8</accession>
<dbReference type="NCBIfam" id="NF033611">
    <property type="entry name" value="SAVED"/>
    <property type="match status" value="1"/>
</dbReference>
<evidence type="ECO:0000313" key="4">
    <source>
        <dbReference type="Proteomes" id="UP000000238"/>
    </source>
</evidence>
<protein>
    <submittedName>
        <fullName evidence="3">Uncharacterized protein</fullName>
    </submittedName>
</protein>
<dbReference type="eggNOG" id="COG1403">
    <property type="taxonomic scope" value="Bacteria"/>
</dbReference>
<organism evidence="3 4">
    <name type="scientific">Hahella chejuensis (strain KCTC 2396)</name>
    <dbReference type="NCBI Taxonomy" id="349521"/>
    <lineage>
        <taxon>Bacteria</taxon>
        <taxon>Pseudomonadati</taxon>
        <taxon>Pseudomonadota</taxon>
        <taxon>Gammaproteobacteria</taxon>
        <taxon>Oceanospirillales</taxon>
        <taxon>Hahellaceae</taxon>
        <taxon>Hahella</taxon>
    </lineage>
</organism>
<name>Q2S8U8_HAHCH</name>
<dbReference type="InterPro" id="IPR040836">
    <property type="entry name" value="SAVED"/>
</dbReference>
<dbReference type="Pfam" id="PF18145">
    <property type="entry name" value="SAVED"/>
    <property type="match status" value="1"/>
</dbReference>
<keyword evidence="4" id="KW-1185">Reference proteome</keyword>
<feature type="domain" description="HNH nuclease" evidence="1">
    <location>
        <begin position="10"/>
        <end position="75"/>
    </location>
</feature>
<dbReference type="Proteomes" id="UP000000238">
    <property type="component" value="Chromosome"/>
</dbReference>
<feature type="domain" description="SMODS-associated and fused to various effectors" evidence="2">
    <location>
        <begin position="172"/>
        <end position="362"/>
    </location>
</feature>
<evidence type="ECO:0000313" key="3">
    <source>
        <dbReference type="EMBL" id="ABC32926.1"/>
    </source>
</evidence>
<dbReference type="AlphaFoldDB" id="Q2S8U8"/>
<sequence length="370" mass="41828">MLWGVAAGRCQFRGCNKPLWKNEATNLQANIAQKAHIWSFSDDGPRGNEGIAEEDINSIDNLMLVCHGCHKLIDDDLDGDTFSVQLLQGMKRQHEHRVELVTSVEQNMKSHLLLYGANIGDQGAVLHFENTAAAMIPDYYPASNLPLEISLKNSNFQDHDDFYWDLESKHLAKAFNEKVKPGITSGAISHLSIFGLAPQPLLMKLGSLLTDIPEIRVFQRHREPQTWKWQNNESELHFILEVPKKPGEKIAINLSLSASINNDRIYRVLGDDVSIWTLTVDSPHRDLIRTEAQLIMLRDKIRVVLDQIKRLAGDRKVLHVFPAMPVSAAIEFGRVHMPKADLSLRIYDQSKKRDGFIKAVDIGLEDGFDE</sequence>
<dbReference type="STRING" id="349521.HCH_06279"/>
<evidence type="ECO:0000259" key="2">
    <source>
        <dbReference type="Pfam" id="PF18145"/>
    </source>
</evidence>
<dbReference type="HOGENOM" id="CLU_061527_0_0_6"/>
<dbReference type="KEGG" id="hch:HCH_06279"/>
<evidence type="ECO:0000259" key="1">
    <source>
        <dbReference type="Pfam" id="PF13391"/>
    </source>
</evidence>
<dbReference type="InterPro" id="IPR003615">
    <property type="entry name" value="HNH_nuc"/>
</dbReference>